<evidence type="ECO:0000256" key="6">
    <source>
        <dbReference type="ARBA" id="ARBA00023136"/>
    </source>
</evidence>
<dbReference type="GO" id="GO:0016020">
    <property type="term" value="C:membrane"/>
    <property type="evidence" value="ECO:0007669"/>
    <property type="project" value="UniProtKB-SubCell"/>
</dbReference>
<evidence type="ECO:0000256" key="9">
    <source>
        <dbReference type="SAM" id="MobiDB-lite"/>
    </source>
</evidence>
<accession>A0AAN7BAF5</accession>
<keyword evidence="7" id="KW-0325">Glycoprotein</keyword>
<feature type="non-terminal residue" evidence="11">
    <location>
        <position position="314"/>
    </location>
</feature>
<evidence type="ECO:0000256" key="1">
    <source>
        <dbReference type="ARBA" id="ARBA00004167"/>
    </source>
</evidence>
<dbReference type="PANTHER" id="PTHR33365:SF4">
    <property type="entry name" value="CYCLOCHLOROTINE BIOSYNTHESIS PROTEIN O"/>
    <property type="match status" value="1"/>
</dbReference>
<keyword evidence="4 10" id="KW-1133">Transmembrane helix</keyword>
<evidence type="ECO:0000256" key="5">
    <source>
        <dbReference type="ARBA" id="ARBA00023026"/>
    </source>
</evidence>
<evidence type="ECO:0000256" key="7">
    <source>
        <dbReference type="ARBA" id="ARBA00023180"/>
    </source>
</evidence>
<dbReference type="GO" id="GO:0043386">
    <property type="term" value="P:mycotoxin biosynthetic process"/>
    <property type="evidence" value="ECO:0007669"/>
    <property type="project" value="InterPro"/>
</dbReference>
<dbReference type="Proteomes" id="UP001301769">
    <property type="component" value="Unassembled WGS sequence"/>
</dbReference>
<keyword evidence="6 10" id="KW-0472">Membrane</keyword>
<evidence type="ECO:0000256" key="2">
    <source>
        <dbReference type="ARBA" id="ARBA00004685"/>
    </source>
</evidence>
<keyword evidence="3 10" id="KW-0812">Transmembrane</keyword>
<evidence type="ECO:0000313" key="12">
    <source>
        <dbReference type="Proteomes" id="UP001301769"/>
    </source>
</evidence>
<protein>
    <recommendedName>
        <fullName evidence="13">Tat pathway signal sequence</fullName>
    </recommendedName>
</protein>
<comment type="similarity">
    <text evidence="8">Belongs to the ustYa family.</text>
</comment>
<gene>
    <name evidence="11" type="ORF">QBC37DRAFT_337190</name>
</gene>
<proteinExistence type="inferred from homology"/>
<dbReference type="EMBL" id="MU858065">
    <property type="protein sequence ID" value="KAK4216773.1"/>
    <property type="molecule type" value="Genomic_DNA"/>
</dbReference>
<feature type="region of interest" description="Disordered" evidence="9">
    <location>
        <begin position="19"/>
        <end position="40"/>
    </location>
</feature>
<organism evidence="11 12">
    <name type="scientific">Rhypophila decipiens</name>
    <dbReference type="NCBI Taxonomy" id="261697"/>
    <lineage>
        <taxon>Eukaryota</taxon>
        <taxon>Fungi</taxon>
        <taxon>Dikarya</taxon>
        <taxon>Ascomycota</taxon>
        <taxon>Pezizomycotina</taxon>
        <taxon>Sordariomycetes</taxon>
        <taxon>Sordariomycetidae</taxon>
        <taxon>Sordariales</taxon>
        <taxon>Naviculisporaceae</taxon>
        <taxon>Rhypophila</taxon>
    </lineage>
</organism>
<dbReference type="PANTHER" id="PTHR33365">
    <property type="entry name" value="YALI0B05434P"/>
    <property type="match status" value="1"/>
</dbReference>
<evidence type="ECO:0000256" key="8">
    <source>
        <dbReference type="ARBA" id="ARBA00035112"/>
    </source>
</evidence>
<reference evidence="11" key="2">
    <citation type="submission" date="2023-05" db="EMBL/GenBank/DDBJ databases">
        <authorList>
            <consortium name="Lawrence Berkeley National Laboratory"/>
            <person name="Steindorff A."/>
            <person name="Hensen N."/>
            <person name="Bonometti L."/>
            <person name="Westerberg I."/>
            <person name="Brannstrom I.O."/>
            <person name="Guillou S."/>
            <person name="Cros-Aarteil S."/>
            <person name="Calhoun S."/>
            <person name="Haridas S."/>
            <person name="Kuo A."/>
            <person name="Mondo S."/>
            <person name="Pangilinan J."/>
            <person name="Riley R."/>
            <person name="Labutti K."/>
            <person name="Andreopoulos B."/>
            <person name="Lipzen A."/>
            <person name="Chen C."/>
            <person name="Yanf M."/>
            <person name="Daum C."/>
            <person name="Ng V."/>
            <person name="Clum A."/>
            <person name="Ohm R."/>
            <person name="Martin F."/>
            <person name="Silar P."/>
            <person name="Natvig D."/>
            <person name="Lalanne C."/>
            <person name="Gautier V."/>
            <person name="Ament-Velasquez S.L."/>
            <person name="Kruys A."/>
            <person name="Hutchinson M.I."/>
            <person name="Powell A.J."/>
            <person name="Barry K."/>
            <person name="Miller A.N."/>
            <person name="Grigoriev I.V."/>
            <person name="Debuchy R."/>
            <person name="Gladieux P."/>
            <person name="Thoren M.H."/>
            <person name="Johannesson H."/>
        </authorList>
    </citation>
    <scope>NUCLEOTIDE SEQUENCE</scope>
    <source>
        <strain evidence="11">PSN293</strain>
    </source>
</reference>
<dbReference type="InterPro" id="IPR021765">
    <property type="entry name" value="UstYa-like"/>
</dbReference>
<feature type="transmembrane region" description="Helical" evidence="10">
    <location>
        <begin position="67"/>
        <end position="88"/>
    </location>
</feature>
<reference evidence="11" key="1">
    <citation type="journal article" date="2023" name="Mol. Phylogenet. Evol.">
        <title>Genome-scale phylogeny and comparative genomics of the fungal order Sordariales.</title>
        <authorList>
            <person name="Hensen N."/>
            <person name="Bonometti L."/>
            <person name="Westerberg I."/>
            <person name="Brannstrom I.O."/>
            <person name="Guillou S."/>
            <person name="Cros-Aarteil S."/>
            <person name="Calhoun S."/>
            <person name="Haridas S."/>
            <person name="Kuo A."/>
            <person name="Mondo S."/>
            <person name="Pangilinan J."/>
            <person name="Riley R."/>
            <person name="LaButti K."/>
            <person name="Andreopoulos B."/>
            <person name="Lipzen A."/>
            <person name="Chen C."/>
            <person name="Yan M."/>
            <person name="Daum C."/>
            <person name="Ng V."/>
            <person name="Clum A."/>
            <person name="Steindorff A."/>
            <person name="Ohm R.A."/>
            <person name="Martin F."/>
            <person name="Silar P."/>
            <person name="Natvig D.O."/>
            <person name="Lalanne C."/>
            <person name="Gautier V."/>
            <person name="Ament-Velasquez S.L."/>
            <person name="Kruys A."/>
            <person name="Hutchinson M.I."/>
            <person name="Powell A.J."/>
            <person name="Barry K."/>
            <person name="Miller A.N."/>
            <person name="Grigoriev I.V."/>
            <person name="Debuchy R."/>
            <person name="Gladieux P."/>
            <person name="Hiltunen Thoren M."/>
            <person name="Johannesson H."/>
        </authorList>
    </citation>
    <scope>NUCLEOTIDE SEQUENCE</scope>
    <source>
        <strain evidence="11">PSN293</strain>
    </source>
</reference>
<evidence type="ECO:0000256" key="3">
    <source>
        <dbReference type="ARBA" id="ARBA00022692"/>
    </source>
</evidence>
<keyword evidence="5" id="KW-0843">Virulence</keyword>
<keyword evidence="12" id="KW-1185">Reference proteome</keyword>
<name>A0AAN7BAF5_9PEZI</name>
<dbReference type="AlphaFoldDB" id="A0AAN7BAF5"/>
<evidence type="ECO:0008006" key="13">
    <source>
        <dbReference type="Google" id="ProtNLM"/>
    </source>
</evidence>
<sequence length="314" mass="35753">MKPLDQVIKALPGRWSQSYSAMPVSDPEKTQRGCSSDQDTLDGQEEEAQAMLSGGYPVLRLRRGFGYLHMAVAVFSFLSLGILSGFLLGRSWPSLDVDAKCMRHTSKYSTVMNQVSNKLHDVKFNGTLGKNSEFSGHWGDPNEQMDRNWNKWGFGKFVKYASFSEQEFAEMGMDLEGSAKFTPEFGGGYIGFLEVSHQMHCLNVIRQAYHREYYEKPENKMWADWLNDNPITIKVHISHCFEMLRQVIMCNADLGVIPHHWVENIRDPFANFNTVHKCRDLDSVESWIEDHVVPPVPATGYPMPAGSKVWPRPP</sequence>
<evidence type="ECO:0000313" key="11">
    <source>
        <dbReference type="EMBL" id="KAK4216773.1"/>
    </source>
</evidence>
<evidence type="ECO:0000256" key="4">
    <source>
        <dbReference type="ARBA" id="ARBA00022989"/>
    </source>
</evidence>
<comment type="caution">
    <text evidence="11">The sequence shown here is derived from an EMBL/GenBank/DDBJ whole genome shotgun (WGS) entry which is preliminary data.</text>
</comment>
<evidence type="ECO:0000256" key="10">
    <source>
        <dbReference type="SAM" id="Phobius"/>
    </source>
</evidence>
<dbReference type="Pfam" id="PF11807">
    <property type="entry name" value="UstYa"/>
    <property type="match status" value="1"/>
</dbReference>
<comment type="pathway">
    <text evidence="2">Mycotoxin biosynthesis.</text>
</comment>
<comment type="subcellular location">
    <subcellularLocation>
        <location evidence="1">Membrane</location>
        <topology evidence="1">Single-pass membrane protein</topology>
    </subcellularLocation>
</comment>